<reference evidence="2" key="2">
    <citation type="submission" date="2020-01" db="EMBL/GenBank/DDBJ databases">
        <authorList>
            <person name="Richard D."/>
        </authorList>
    </citation>
    <scope>NUCLEOTIDE SEQUENCE</scope>
    <source>
        <strain evidence="2">JP541</strain>
    </source>
</reference>
<dbReference type="KEGG" id="xcn:J169_02288"/>
<name>A0A0U5FDQ3_XANCI</name>
<gene>
    <name evidence="2" type="ORF">GUH15_22475</name>
    <name evidence="1" type="ORF">XAC3562_410042</name>
</gene>
<dbReference type="RefSeq" id="WP_015471900.1">
    <property type="nucleotide sequence ID" value="NZ_CAVLHM010000053.1"/>
</dbReference>
<keyword evidence="3" id="KW-1185">Reference proteome</keyword>
<accession>A0A0U5FDQ3</accession>
<dbReference type="Proteomes" id="UP000052230">
    <property type="component" value="Unassembled WGS sequence"/>
</dbReference>
<dbReference type="EMBL" id="JAABFR010001705">
    <property type="protein sequence ID" value="MBD4338768.1"/>
    <property type="molecule type" value="Genomic_DNA"/>
</dbReference>
<dbReference type="EMBL" id="CCXZ01000135">
    <property type="protein sequence ID" value="CEG16482.1"/>
    <property type="molecule type" value="Genomic_DNA"/>
</dbReference>
<evidence type="ECO:0000313" key="2">
    <source>
        <dbReference type="EMBL" id="MBD4338768.1"/>
    </source>
</evidence>
<organism evidence="1 3">
    <name type="scientific">Xanthomonas citri pv. citri</name>
    <dbReference type="NCBI Taxonomy" id="611301"/>
    <lineage>
        <taxon>Bacteria</taxon>
        <taxon>Pseudomonadati</taxon>
        <taxon>Pseudomonadota</taxon>
        <taxon>Gammaproteobacteria</taxon>
        <taxon>Lysobacterales</taxon>
        <taxon>Lysobacteraceae</taxon>
        <taxon>Xanthomonas</taxon>
    </lineage>
</organism>
<protein>
    <submittedName>
        <fullName evidence="1">Uncharacterized protein</fullName>
    </submittedName>
</protein>
<dbReference type="KEGG" id="xcu:J159_02279"/>
<evidence type="ECO:0000313" key="1">
    <source>
        <dbReference type="EMBL" id="CEG16482.1"/>
    </source>
</evidence>
<dbReference type="AlphaFoldDB" id="A0A0U5FDQ3"/>
<sequence length="90" mass="10964">MHPRTRFRARCHRRLRNYRYGVLGFYGSVTFPIRKPHWWAMCKFTRIFFFFYKTAGRPDLALSFGRIWPAKLEMCVKVLNDDGDHRVVFF</sequence>
<dbReference type="KEGG" id="xcm:J164_02278"/>
<evidence type="ECO:0000313" key="3">
    <source>
        <dbReference type="Proteomes" id="UP000052230"/>
    </source>
</evidence>
<dbReference type="KEGG" id="xcf:J172_02282"/>
<comment type="caution">
    <text evidence="1">The sequence shown here is derived from an EMBL/GenBank/DDBJ whole genome shotgun (WGS) entry which is preliminary data.</text>
</comment>
<dbReference type="KEGG" id="xcw:J162_02280"/>
<reference evidence="1 3" key="1">
    <citation type="submission" date="2014-09" db="EMBL/GenBank/DDBJ databases">
        <authorList>
            <person name="Regsiter A."/>
        </authorList>
    </citation>
    <scope>NUCLEOTIDE SEQUENCE [LARGE SCALE GENOMIC DNA]</scope>
</reference>
<proteinExistence type="predicted"/>
<dbReference type="Proteomes" id="UP000653002">
    <property type="component" value="Unassembled WGS sequence"/>
</dbReference>
<dbReference type="GeneID" id="66913529"/>